<dbReference type="CDD" id="cd22328">
    <property type="entry name" value="Hef-like"/>
    <property type="match status" value="1"/>
</dbReference>
<dbReference type="AlphaFoldDB" id="A0A1H4VHJ9"/>
<feature type="domain" description="Treble clef zinc finger" evidence="1">
    <location>
        <begin position="269"/>
        <end position="319"/>
    </location>
</feature>
<evidence type="ECO:0000259" key="1">
    <source>
        <dbReference type="Pfam" id="PF14311"/>
    </source>
</evidence>
<dbReference type="PANTHER" id="PTHR37317">
    <property type="entry name" value="BLR8090 PROTEIN"/>
    <property type="match status" value="1"/>
</dbReference>
<evidence type="ECO:0000313" key="3">
    <source>
        <dbReference type="Proteomes" id="UP000182241"/>
    </source>
</evidence>
<dbReference type="OrthoDB" id="3196679at2"/>
<dbReference type="EMBL" id="FNSA01000003">
    <property type="protein sequence ID" value="SEC79844.1"/>
    <property type="molecule type" value="Genomic_DNA"/>
</dbReference>
<feature type="domain" description="Treble clef zinc finger" evidence="1">
    <location>
        <begin position="198"/>
        <end position="250"/>
    </location>
</feature>
<accession>A0A1H4VHJ9</accession>
<proteinExistence type="predicted"/>
<name>A0A1H4VHJ9_TSUTY</name>
<dbReference type="PANTHER" id="PTHR37317:SF1">
    <property type="entry name" value="ZINC-RIBBON DOMAIN-CONTAINING PROTEIN-RELATED"/>
    <property type="match status" value="1"/>
</dbReference>
<protein>
    <submittedName>
        <fullName evidence="2">Probable Zinc-ribbon domain-containing protein</fullName>
    </submittedName>
</protein>
<sequence>MTIELAHDDRRIDIPDHRRCPRGHTWVTSVRDKFGCPWCSKRKPKPGGGIDATHPAIAQRWSPTNGYPASLVTAQANRYGWFTCAEHDHEFVGIVSSIVSRGASCAVCAGRQIRAGFNDLATLHPDVAAFWHPDNPLRADEVAPFSHDVYRWLCSGCGFTWSQSVAKRVRAGGNCAGCAGRTLAPGVNDFASRHPVEAAEWDSSNDRRPDEVLEHSGYRATWRCRVHTNFTWKASVANRADGTGCPVCGGQLVVVGLNDLPTTHPRVHAKWSLARNDIDPFAVSANSGVIAWWDCDVHGPYQRRIETRARGHGCAECSTAGTSHGERELQAFVAEITGDGGSISRYRGIPGVREVDVFVPARSIAIEYNGVYWHSDRGGNGRDRNYHRDKYRRCKEAGVQLIQVWEDDWRTRRDAVESTLRAKLGVATRDGRIAARACEVVRPPRLEVQDLLERHHIQGRRDGTLYLGLRRPRGDLVAAMVVTRTKLTWTIDRYATAALVPGGFGKLLAELRRHVAASGGGKLVTFSDNEISDGALYAATGFTAGREIPPDYAYVAGIERVHKFNYRRARFRSDPALEYREELSESELARLNKLHRVWDSGKVRWGMEIPARGA</sequence>
<evidence type="ECO:0000313" key="2">
    <source>
        <dbReference type="EMBL" id="SEC79844.1"/>
    </source>
</evidence>
<dbReference type="STRING" id="57704.SAMN04489793_3214"/>
<dbReference type="RefSeq" id="WP_068742794.1">
    <property type="nucleotide sequence ID" value="NZ_FNSA01000003.1"/>
</dbReference>
<gene>
    <name evidence="2" type="ORF">SAMN04489793_3214</name>
</gene>
<dbReference type="SUPFAM" id="SSF52980">
    <property type="entry name" value="Restriction endonuclease-like"/>
    <property type="match status" value="1"/>
</dbReference>
<dbReference type="InterPro" id="IPR025487">
    <property type="entry name" value="DUF4379"/>
</dbReference>
<reference evidence="3" key="1">
    <citation type="submission" date="2016-10" db="EMBL/GenBank/DDBJ databases">
        <authorList>
            <person name="Varghese N."/>
            <person name="Submissions S."/>
        </authorList>
    </citation>
    <scope>NUCLEOTIDE SEQUENCE [LARGE SCALE GENOMIC DNA]</scope>
    <source>
        <strain evidence="3">DSM 44234</strain>
    </source>
</reference>
<keyword evidence="3" id="KW-1185">Reference proteome</keyword>
<organism evidence="2 3">
    <name type="scientific">Tsukamurella tyrosinosolvens</name>
    <dbReference type="NCBI Taxonomy" id="57704"/>
    <lineage>
        <taxon>Bacteria</taxon>
        <taxon>Bacillati</taxon>
        <taxon>Actinomycetota</taxon>
        <taxon>Actinomycetes</taxon>
        <taxon>Mycobacteriales</taxon>
        <taxon>Tsukamurellaceae</taxon>
        <taxon>Tsukamurella</taxon>
    </lineage>
</organism>
<dbReference type="Gene3D" id="3.40.960.10">
    <property type="entry name" value="VSR Endonuclease"/>
    <property type="match status" value="1"/>
</dbReference>
<dbReference type="Proteomes" id="UP000182241">
    <property type="component" value="Unassembled WGS sequence"/>
</dbReference>
<dbReference type="Pfam" id="PF14311">
    <property type="entry name" value="DUF4379"/>
    <property type="match status" value="3"/>
</dbReference>
<dbReference type="InterPro" id="IPR011335">
    <property type="entry name" value="Restrct_endonuc-II-like"/>
</dbReference>
<feature type="domain" description="Treble clef zinc finger" evidence="1">
    <location>
        <begin position="128"/>
        <end position="181"/>
    </location>
</feature>